<dbReference type="Proteomes" id="UP001264980">
    <property type="component" value="Unassembled WGS sequence"/>
</dbReference>
<organism evidence="2 3">
    <name type="scientific">Dyadobacter fermentans</name>
    <dbReference type="NCBI Taxonomy" id="94254"/>
    <lineage>
        <taxon>Bacteria</taxon>
        <taxon>Pseudomonadati</taxon>
        <taxon>Bacteroidota</taxon>
        <taxon>Cytophagia</taxon>
        <taxon>Cytophagales</taxon>
        <taxon>Spirosomataceae</taxon>
        <taxon>Dyadobacter</taxon>
    </lineage>
</organism>
<dbReference type="SUPFAM" id="SSF51206">
    <property type="entry name" value="cAMP-binding domain-like"/>
    <property type="match status" value="1"/>
</dbReference>
<dbReference type="InterPro" id="IPR000595">
    <property type="entry name" value="cNMP-bd_dom"/>
</dbReference>
<dbReference type="InterPro" id="IPR018490">
    <property type="entry name" value="cNMP-bd_dom_sf"/>
</dbReference>
<dbReference type="InterPro" id="IPR014710">
    <property type="entry name" value="RmlC-like_jellyroll"/>
</dbReference>
<gene>
    <name evidence="2" type="ORF">J2W84_003383</name>
</gene>
<dbReference type="Gene3D" id="2.60.120.10">
    <property type="entry name" value="Jelly Rolls"/>
    <property type="match status" value="1"/>
</dbReference>
<dbReference type="PROSITE" id="PS50042">
    <property type="entry name" value="CNMP_BINDING_3"/>
    <property type="match status" value="1"/>
</dbReference>
<name>A0ABU1R1E7_9BACT</name>
<evidence type="ECO:0000259" key="1">
    <source>
        <dbReference type="PROSITE" id="PS50042"/>
    </source>
</evidence>
<dbReference type="CDD" id="cd00038">
    <property type="entry name" value="CAP_ED"/>
    <property type="match status" value="1"/>
</dbReference>
<proteinExistence type="predicted"/>
<sequence>MPQRLISILQLTHAIPSSDQETILNAFKMRQFREGDVLFKGGKICQEMFFVLTGVLRIMVTNEKGNEVTHYFLKENQFCTILNSFNNHVTAHESICAACNVQVLSITKADLWALYTRVPYLKAVIDTITNQTLLEKIQIRNAYLGQDSAMRYQQFLARQADIATRVPLSDVASYLGITPQSLSRIRKNLR</sequence>
<comment type="caution">
    <text evidence="2">The sequence shown here is derived from an EMBL/GenBank/DDBJ whole genome shotgun (WGS) entry which is preliminary data.</text>
</comment>
<dbReference type="EMBL" id="JAVDTI010000003">
    <property type="protein sequence ID" value="MDR6806335.1"/>
    <property type="molecule type" value="Genomic_DNA"/>
</dbReference>
<keyword evidence="3" id="KW-1185">Reference proteome</keyword>
<dbReference type="Pfam" id="PF00027">
    <property type="entry name" value="cNMP_binding"/>
    <property type="match status" value="1"/>
</dbReference>
<evidence type="ECO:0000313" key="2">
    <source>
        <dbReference type="EMBL" id="MDR6806335.1"/>
    </source>
</evidence>
<evidence type="ECO:0000313" key="3">
    <source>
        <dbReference type="Proteomes" id="UP001264980"/>
    </source>
</evidence>
<accession>A0ABU1R1E7</accession>
<dbReference type="RefSeq" id="WP_309985049.1">
    <property type="nucleotide sequence ID" value="NZ_JAVDTI010000003.1"/>
</dbReference>
<reference evidence="2 3" key="1">
    <citation type="submission" date="2023-07" db="EMBL/GenBank/DDBJ databases">
        <title>Sorghum-associated microbial communities from plants grown in Nebraska, USA.</title>
        <authorList>
            <person name="Schachtman D."/>
        </authorList>
    </citation>
    <scope>NUCLEOTIDE SEQUENCE [LARGE SCALE GENOMIC DNA]</scope>
    <source>
        <strain evidence="2 3">BE57</strain>
    </source>
</reference>
<feature type="domain" description="Cyclic nucleotide-binding" evidence="1">
    <location>
        <begin position="11"/>
        <end position="78"/>
    </location>
</feature>
<protein>
    <submittedName>
        <fullName evidence="2">CRP-like cAMP-binding protein</fullName>
    </submittedName>
</protein>